<gene>
    <name evidence="1" type="ORF">DLAC_10161</name>
    <name evidence="2" type="ORF">DLAC_10162</name>
</gene>
<sequence length="66" mass="6844">MTIIAALSNLGSMNTSNIQKQSTHAIVQSNNNISVQGSAQNAGLLDLDILASILGLIGIRIKANVL</sequence>
<evidence type="ECO:0000313" key="1">
    <source>
        <dbReference type="EMBL" id="KYQ89486.1"/>
    </source>
</evidence>
<evidence type="ECO:0000313" key="2">
    <source>
        <dbReference type="EMBL" id="KYQ89487.1"/>
    </source>
</evidence>
<reference evidence="2 3" key="1">
    <citation type="submission" date="2015-12" db="EMBL/GenBank/DDBJ databases">
        <title>Dictyostelia acquired genes for synthesis and detection of signals that induce cell-type specialization by lateral gene transfer from prokaryotes.</title>
        <authorList>
            <person name="Gloeckner G."/>
            <person name="Schaap P."/>
        </authorList>
    </citation>
    <scope>NUCLEOTIDE SEQUENCE [LARGE SCALE GENOMIC DNA]</scope>
    <source>
        <strain evidence="2 3">TK</strain>
    </source>
</reference>
<accession>A0A151Z6D0</accession>
<dbReference type="OrthoDB" id="20301at2759"/>
<organism evidence="2 3">
    <name type="scientific">Tieghemostelium lacteum</name>
    <name type="common">Slime mold</name>
    <name type="synonym">Dictyostelium lacteum</name>
    <dbReference type="NCBI Taxonomy" id="361077"/>
    <lineage>
        <taxon>Eukaryota</taxon>
        <taxon>Amoebozoa</taxon>
        <taxon>Evosea</taxon>
        <taxon>Eumycetozoa</taxon>
        <taxon>Dictyostelia</taxon>
        <taxon>Dictyosteliales</taxon>
        <taxon>Raperosteliaceae</taxon>
        <taxon>Tieghemostelium</taxon>
    </lineage>
</organism>
<dbReference type="Pfam" id="PF05710">
    <property type="entry name" value="Coiled"/>
    <property type="match status" value="1"/>
</dbReference>
<name>A0A151Z6D0_TIELA</name>
<dbReference type="Proteomes" id="UP000076078">
    <property type="component" value="Unassembled WGS sequence"/>
</dbReference>
<dbReference type="FunCoup" id="A0A151Z6D0">
    <property type="interactions" value="738"/>
</dbReference>
<keyword evidence="3" id="KW-1185">Reference proteome</keyword>
<protein>
    <submittedName>
        <fullName evidence="2">Uncharacterized protein</fullName>
    </submittedName>
</protein>
<dbReference type="InterPro" id="IPR008455">
    <property type="entry name" value="HssA/B-related"/>
</dbReference>
<comment type="caution">
    <text evidence="2">The sequence shown here is derived from an EMBL/GenBank/DDBJ whole genome shotgun (WGS) entry which is preliminary data.</text>
</comment>
<proteinExistence type="predicted"/>
<dbReference type="AlphaFoldDB" id="A0A151Z6D0"/>
<evidence type="ECO:0000313" key="3">
    <source>
        <dbReference type="Proteomes" id="UP000076078"/>
    </source>
</evidence>
<dbReference type="EMBL" id="LODT01000041">
    <property type="protein sequence ID" value="KYQ89486.1"/>
    <property type="molecule type" value="Genomic_DNA"/>
</dbReference>
<dbReference type="EMBL" id="LODT01000041">
    <property type="protein sequence ID" value="KYQ89487.1"/>
    <property type="molecule type" value="Genomic_DNA"/>
</dbReference>